<organism evidence="1 2">
    <name type="scientific">Candidatus Epulonipiscium fishelsonii</name>
    <dbReference type="NCBI Taxonomy" id="77094"/>
    <lineage>
        <taxon>Bacteria</taxon>
        <taxon>Bacillati</taxon>
        <taxon>Bacillota</taxon>
        <taxon>Clostridia</taxon>
        <taxon>Lachnospirales</taxon>
        <taxon>Lachnospiraceae</taxon>
        <taxon>Candidatus Epulonipiscium</taxon>
    </lineage>
</organism>
<dbReference type="Proteomes" id="UP000188605">
    <property type="component" value="Unassembled WGS sequence"/>
</dbReference>
<evidence type="ECO:0000313" key="2">
    <source>
        <dbReference type="Proteomes" id="UP000188605"/>
    </source>
</evidence>
<evidence type="ECO:0000313" key="1">
    <source>
        <dbReference type="EMBL" id="ONI40831.1"/>
    </source>
</evidence>
<name>A0ACC8XDE6_9FIRM</name>
<proteinExistence type="predicted"/>
<dbReference type="EMBL" id="LJDB01000045">
    <property type="protein sequence ID" value="ONI40831.1"/>
    <property type="molecule type" value="Genomic_DNA"/>
</dbReference>
<accession>A0ACC8XDE6</accession>
<reference evidence="1" key="1">
    <citation type="submission" date="2016-08" db="EMBL/GenBank/DDBJ databases">
        <authorList>
            <person name="Ngugi D.K."/>
            <person name="Miyake S."/>
            <person name="Stingl U."/>
        </authorList>
    </citation>
    <scope>NUCLEOTIDE SEQUENCE</scope>
    <source>
        <strain evidence="1">SCG-B11WGA-EpuloA1</strain>
    </source>
</reference>
<sequence>MLIWVIVIGLALFGLHIWGKRLKKRYDEQQQLINQYKQTVQIFVIDKKKDKPENLKLPKQIKEQIPKMYQKRKMPVIIAKIGSQIQTLMCDENVYNNIPIKKQVKVEMAGVLVVGIVSGKLAQPEKIGFKQKMQNKLKNIQNKNNE</sequence>
<keyword evidence="2" id="KW-1185">Reference proteome</keyword>
<protein>
    <submittedName>
        <fullName evidence="1">Uncharacterized protein</fullName>
    </submittedName>
</protein>
<gene>
    <name evidence="1" type="ORF">AN396_04960</name>
</gene>
<comment type="caution">
    <text evidence="1">The sequence shown here is derived from an EMBL/GenBank/DDBJ whole genome shotgun (WGS) entry which is preliminary data.</text>
</comment>